<comment type="function">
    <text evidence="9">General coactivator that functions cooperatively with TAFs and mediates functional interactions between upstream activators and the general transcriptional machinery. May be involved in stabilizing the multiprotein transcription complex. Binds single-stranded DNA. Also binds, in vitro, non-specifically to double-stranded DNA (ds DNA).</text>
</comment>
<dbReference type="InterPro" id="IPR003173">
    <property type="entry name" value="PC4_C"/>
</dbReference>
<evidence type="ECO:0000256" key="4">
    <source>
        <dbReference type="ARBA" id="ARBA00023015"/>
    </source>
</evidence>
<dbReference type="FunFam" id="2.30.31.10:FF:000001">
    <property type="entry name" value="Activated RNA polymerase II transcriptional coactivator p15"/>
    <property type="match status" value="1"/>
</dbReference>
<dbReference type="GO" id="GO:0060261">
    <property type="term" value="P:positive regulation of transcription initiation by RNA polymerase II"/>
    <property type="evidence" value="ECO:0007669"/>
    <property type="project" value="InterPro"/>
</dbReference>
<evidence type="ECO:0000256" key="9">
    <source>
        <dbReference type="ARBA" id="ARBA00024848"/>
    </source>
</evidence>
<sequence length="194" mass="21745">MRDCGAALSDWLRLQRGACARGVRLSCDWSVSWRPGRGGKARRSSSESAWSSCEERGVRKSRGALESPGTGGARAFVFTMSKSKGKILSSESSDESSEEKDVQKRKREEPKAKKEAKPVTADSGDSNEKMFQIGKLRYVRVSSFKKKTLIDIREFYVDKNCDTKPGRKGISLFPEQWQSLKDQIPNIDAAIRKF</sequence>
<evidence type="ECO:0000259" key="12">
    <source>
        <dbReference type="Pfam" id="PF02229"/>
    </source>
</evidence>
<feature type="region of interest" description="Disordered" evidence="11">
    <location>
        <begin position="35"/>
        <end position="72"/>
    </location>
</feature>
<dbReference type="Pfam" id="PF02229">
    <property type="entry name" value="PC4"/>
    <property type="match status" value="1"/>
</dbReference>
<dbReference type="PANTHER" id="PTHR13215">
    <property type="entry name" value="RNA POLYMERASE II TRANSCRIPTIONAL COACTIVATOR"/>
    <property type="match status" value="1"/>
</dbReference>
<organism evidence="13 14">
    <name type="scientific">Pleurodeles waltl</name>
    <name type="common">Iberian ribbed newt</name>
    <dbReference type="NCBI Taxonomy" id="8319"/>
    <lineage>
        <taxon>Eukaryota</taxon>
        <taxon>Metazoa</taxon>
        <taxon>Chordata</taxon>
        <taxon>Craniata</taxon>
        <taxon>Vertebrata</taxon>
        <taxon>Euteleostomi</taxon>
        <taxon>Amphibia</taxon>
        <taxon>Batrachia</taxon>
        <taxon>Caudata</taxon>
        <taxon>Salamandroidea</taxon>
        <taxon>Salamandridae</taxon>
        <taxon>Pleurodelinae</taxon>
        <taxon>Pleurodeles</taxon>
    </lineage>
</organism>
<evidence type="ECO:0000256" key="6">
    <source>
        <dbReference type="ARBA" id="ARBA00023159"/>
    </source>
</evidence>
<proteinExistence type="inferred from homology"/>
<comment type="subcellular location">
    <subcellularLocation>
        <location evidence="1">Nucleus</location>
    </subcellularLocation>
</comment>
<reference evidence="13" key="1">
    <citation type="journal article" date="2022" name="bioRxiv">
        <title>Sequencing and chromosome-scale assembly of the giantPleurodeles waltlgenome.</title>
        <authorList>
            <person name="Brown T."/>
            <person name="Elewa A."/>
            <person name="Iarovenko S."/>
            <person name="Subramanian E."/>
            <person name="Araus A.J."/>
            <person name="Petzold A."/>
            <person name="Susuki M."/>
            <person name="Suzuki K.-i.T."/>
            <person name="Hayashi T."/>
            <person name="Toyoda A."/>
            <person name="Oliveira C."/>
            <person name="Osipova E."/>
            <person name="Leigh N.D."/>
            <person name="Simon A."/>
            <person name="Yun M.H."/>
        </authorList>
    </citation>
    <scope>NUCLEOTIDE SEQUENCE</scope>
    <source>
        <strain evidence="13">20211129_DDA</strain>
        <tissue evidence="13">Liver</tissue>
    </source>
</reference>
<keyword evidence="14" id="KW-1185">Reference proteome</keyword>
<name>A0AAV7L2K9_PLEWA</name>
<dbReference type="Gene3D" id="2.30.31.10">
    <property type="entry name" value="Transcriptional Coactivator Pc4, Chain A"/>
    <property type="match status" value="1"/>
</dbReference>
<evidence type="ECO:0000256" key="3">
    <source>
        <dbReference type="ARBA" id="ARBA00013386"/>
    </source>
</evidence>
<dbReference type="GO" id="GO:0003713">
    <property type="term" value="F:transcription coactivator activity"/>
    <property type="evidence" value="ECO:0007669"/>
    <property type="project" value="InterPro"/>
</dbReference>
<comment type="similarity">
    <text evidence="2">Belongs to the transcriptional coactivator PC4 family.</text>
</comment>
<dbReference type="Proteomes" id="UP001066276">
    <property type="component" value="Chromosome 12"/>
</dbReference>
<evidence type="ECO:0000256" key="2">
    <source>
        <dbReference type="ARBA" id="ARBA00009001"/>
    </source>
</evidence>
<evidence type="ECO:0000256" key="7">
    <source>
        <dbReference type="ARBA" id="ARBA00023163"/>
    </source>
</evidence>
<accession>A0AAV7L2K9</accession>
<evidence type="ECO:0000256" key="1">
    <source>
        <dbReference type="ARBA" id="ARBA00004123"/>
    </source>
</evidence>
<evidence type="ECO:0000256" key="11">
    <source>
        <dbReference type="SAM" id="MobiDB-lite"/>
    </source>
</evidence>
<evidence type="ECO:0000313" key="13">
    <source>
        <dbReference type="EMBL" id="KAJ1085906.1"/>
    </source>
</evidence>
<feature type="domain" description="Transcriptional coactivator p15 (PC4) C-terminal" evidence="12">
    <location>
        <begin position="131"/>
        <end position="182"/>
    </location>
</feature>
<gene>
    <name evidence="13" type="ORF">NDU88_006030</name>
</gene>
<dbReference type="InterPro" id="IPR009044">
    <property type="entry name" value="ssDNA-bd_transcriptional_reg"/>
</dbReference>
<dbReference type="GO" id="GO:0003677">
    <property type="term" value="F:DNA binding"/>
    <property type="evidence" value="ECO:0007669"/>
    <property type="project" value="UniProtKB-KW"/>
</dbReference>
<keyword evidence="7" id="KW-0804">Transcription</keyword>
<comment type="caution">
    <text evidence="13">The sequence shown here is derived from an EMBL/GenBank/DDBJ whole genome shotgun (WGS) entry which is preliminary data.</text>
</comment>
<dbReference type="GO" id="GO:0005634">
    <property type="term" value="C:nucleus"/>
    <property type="evidence" value="ECO:0007669"/>
    <property type="project" value="UniProtKB-SubCell"/>
</dbReference>
<dbReference type="InterPro" id="IPR045125">
    <property type="entry name" value="Sub1/Tcp4-like"/>
</dbReference>
<evidence type="ECO:0000256" key="10">
    <source>
        <dbReference type="ARBA" id="ARBA00031984"/>
    </source>
</evidence>
<evidence type="ECO:0000256" key="5">
    <source>
        <dbReference type="ARBA" id="ARBA00023125"/>
    </source>
</evidence>
<keyword evidence="8" id="KW-0539">Nucleus</keyword>
<protein>
    <recommendedName>
        <fullName evidence="3">Activated RNA polymerase II transcriptional coactivator p15</fullName>
    </recommendedName>
    <alternativeName>
        <fullName evidence="10">SUB1 homolog</fullName>
    </alternativeName>
</protein>
<feature type="region of interest" description="Disordered" evidence="11">
    <location>
        <begin position="85"/>
        <end position="126"/>
    </location>
</feature>
<evidence type="ECO:0000313" key="14">
    <source>
        <dbReference type="Proteomes" id="UP001066276"/>
    </source>
</evidence>
<dbReference type="SUPFAM" id="SSF54447">
    <property type="entry name" value="ssDNA-binding transcriptional regulator domain"/>
    <property type="match status" value="1"/>
</dbReference>
<dbReference type="EMBL" id="JANPWB010000016">
    <property type="protein sequence ID" value="KAJ1085906.1"/>
    <property type="molecule type" value="Genomic_DNA"/>
</dbReference>
<keyword evidence="4" id="KW-0805">Transcription regulation</keyword>
<dbReference type="AlphaFoldDB" id="A0AAV7L2K9"/>
<feature type="compositionally biased region" description="Basic and acidic residues" evidence="11">
    <location>
        <begin position="99"/>
        <end position="117"/>
    </location>
</feature>
<keyword evidence="6" id="KW-0010">Activator</keyword>
<keyword evidence="5" id="KW-0238">DNA-binding</keyword>
<evidence type="ECO:0000256" key="8">
    <source>
        <dbReference type="ARBA" id="ARBA00023242"/>
    </source>
</evidence>